<evidence type="ECO:0000313" key="24">
    <source>
        <dbReference type="EMBL" id="PVD31584.1"/>
    </source>
</evidence>
<keyword evidence="5" id="KW-1000">Mitochondrion outer membrane</keyword>
<sequence length="149" mass="16493">MGVASKFAEALPRDYGYVLLVGCVGNVFVNMWLAINVGRARKQYEVAYPEMTSSNKTFNCIQRAHQHAVENEARFLTLLFVGGLQYPRISAAAGLVYLLGRVVFALGYYTGVTPYLFEKQTLKSVDVVDLCILLNCVCLETPSHSFAIS</sequence>
<dbReference type="GO" id="GO:0004602">
    <property type="term" value="F:glutathione peroxidase activity"/>
    <property type="evidence" value="ECO:0007669"/>
    <property type="project" value="TreeGrafter"/>
</dbReference>
<evidence type="ECO:0000256" key="13">
    <source>
        <dbReference type="ARBA" id="ARBA00023288"/>
    </source>
</evidence>
<dbReference type="GO" id="GO:0005741">
    <property type="term" value="C:mitochondrial outer membrane"/>
    <property type="evidence" value="ECO:0007669"/>
    <property type="project" value="UniProtKB-SubCell"/>
</dbReference>
<dbReference type="InterPro" id="IPR050997">
    <property type="entry name" value="MAPEG"/>
</dbReference>
<dbReference type="InterPro" id="IPR001129">
    <property type="entry name" value="Membr-assoc_MAPEG"/>
</dbReference>
<keyword evidence="7" id="KW-0560">Oxidoreductase</keyword>
<accession>A0A2T7PDT4</accession>
<evidence type="ECO:0000256" key="10">
    <source>
        <dbReference type="ARBA" id="ARBA00023136"/>
    </source>
</evidence>
<comment type="pathway">
    <text evidence="15">Lipid metabolism; arachidonate metabolism.</text>
</comment>
<evidence type="ECO:0000256" key="11">
    <source>
        <dbReference type="ARBA" id="ARBA00023139"/>
    </source>
</evidence>
<reference evidence="24 25" key="1">
    <citation type="submission" date="2018-04" db="EMBL/GenBank/DDBJ databases">
        <title>The genome of golden apple snail Pomacea canaliculata provides insight into stress tolerance and invasive adaptation.</title>
        <authorList>
            <person name="Liu C."/>
            <person name="Liu B."/>
            <person name="Ren Y."/>
            <person name="Zhang Y."/>
            <person name="Wang H."/>
            <person name="Li S."/>
            <person name="Jiang F."/>
            <person name="Yin L."/>
            <person name="Zhang G."/>
            <person name="Qian W."/>
            <person name="Fan W."/>
        </authorList>
    </citation>
    <scope>NUCLEOTIDE SEQUENCE [LARGE SCALE GENOMIC DNA]</scope>
    <source>
        <strain evidence="24">SZHN2017</strain>
        <tissue evidence="24">Muscle</tissue>
    </source>
</reference>
<keyword evidence="3" id="KW-0808">Transferase</keyword>
<feature type="transmembrane region" description="Helical" evidence="23">
    <location>
        <begin position="89"/>
        <end position="109"/>
    </location>
</feature>
<keyword evidence="13" id="KW-0449">Lipoprotein</keyword>
<evidence type="ECO:0000256" key="17">
    <source>
        <dbReference type="ARBA" id="ARBA00043664"/>
    </source>
</evidence>
<evidence type="ECO:0000256" key="3">
    <source>
        <dbReference type="ARBA" id="ARBA00022679"/>
    </source>
</evidence>
<keyword evidence="9" id="KW-0496">Mitochondrion</keyword>
<comment type="catalytic activity">
    <reaction evidence="18">
        <text>leukotriene C4 = leukotriene A4 + glutathione</text>
        <dbReference type="Rhea" id="RHEA:17617"/>
        <dbReference type="ChEBI" id="CHEBI:57463"/>
        <dbReference type="ChEBI" id="CHEBI:57925"/>
        <dbReference type="ChEBI" id="CHEBI:57973"/>
        <dbReference type="EC" id="4.4.1.20"/>
    </reaction>
    <physiologicalReaction direction="right-to-left" evidence="18">
        <dbReference type="Rhea" id="RHEA:17619"/>
    </physiologicalReaction>
</comment>
<proteinExistence type="inferred from homology"/>
<dbReference type="InterPro" id="IPR023352">
    <property type="entry name" value="MAPEG-like_dom_sf"/>
</dbReference>
<evidence type="ECO:0000256" key="9">
    <source>
        <dbReference type="ARBA" id="ARBA00023128"/>
    </source>
</evidence>
<organism evidence="24 25">
    <name type="scientific">Pomacea canaliculata</name>
    <name type="common">Golden apple snail</name>
    <dbReference type="NCBI Taxonomy" id="400727"/>
    <lineage>
        <taxon>Eukaryota</taxon>
        <taxon>Metazoa</taxon>
        <taxon>Spiralia</taxon>
        <taxon>Lophotrochozoa</taxon>
        <taxon>Mollusca</taxon>
        <taxon>Gastropoda</taxon>
        <taxon>Caenogastropoda</taxon>
        <taxon>Architaenioglossa</taxon>
        <taxon>Ampullarioidea</taxon>
        <taxon>Ampullariidae</taxon>
        <taxon>Pomacea</taxon>
    </lineage>
</organism>
<dbReference type="GO" id="GO:0006691">
    <property type="term" value="P:leukotriene metabolic process"/>
    <property type="evidence" value="ECO:0007669"/>
    <property type="project" value="UniProtKB-ARBA"/>
</dbReference>
<evidence type="ECO:0000256" key="23">
    <source>
        <dbReference type="SAM" id="Phobius"/>
    </source>
</evidence>
<evidence type="ECO:0000256" key="6">
    <source>
        <dbReference type="ARBA" id="ARBA00022989"/>
    </source>
</evidence>
<name>A0A2T7PDT4_POMCA</name>
<keyword evidence="8" id="KW-0443">Lipid metabolism</keyword>
<evidence type="ECO:0000256" key="7">
    <source>
        <dbReference type="ARBA" id="ARBA00023002"/>
    </source>
</evidence>
<comment type="caution">
    <text evidence="24">The sequence shown here is derived from an EMBL/GenBank/DDBJ whole genome shotgun (WGS) entry which is preliminary data.</text>
</comment>
<dbReference type="EC" id="4.4.1.20" evidence="16"/>
<keyword evidence="25" id="KW-1185">Reference proteome</keyword>
<keyword evidence="6 23" id="KW-1133">Transmembrane helix</keyword>
<comment type="catalytic activity">
    <reaction evidence="19">
        <text>15-deoxy-Delta(12,14)-prostaglandin J2 + glutathione = 15-deoxy-Delta(12,14)-prostaglandin J2-S-(R)-glutathione</text>
        <dbReference type="Rhea" id="RHEA:75963"/>
        <dbReference type="ChEBI" id="CHEBI:57925"/>
        <dbReference type="ChEBI" id="CHEBI:85236"/>
        <dbReference type="ChEBI" id="CHEBI:194498"/>
    </reaction>
    <physiologicalReaction direction="left-to-right" evidence="19">
        <dbReference type="Rhea" id="RHEA:75964"/>
    </physiologicalReaction>
</comment>
<feature type="transmembrane region" description="Helical" evidence="23">
    <location>
        <begin position="15"/>
        <end position="35"/>
    </location>
</feature>
<evidence type="ECO:0000256" key="15">
    <source>
        <dbReference type="ARBA" id="ARBA00037916"/>
    </source>
</evidence>
<dbReference type="Pfam" id="PF01124">
    <property type="entry name" value="MAPEG"/>
    <property type="match status" value="1"/>
</dbReference>
<evidence type="ECO:0000256" key="8">
    <source>
        <dbReference type="ARBA" id="ARBA00023098"/>
    </source>
</evidence>
<evidence type="ECO:0000256" key="16">
    <source>
        <dbReference type="ARBA" id="ARBA00039056"/>
    </source>
</evidence>
<dbReference type="GO" id="GO:0005635">
    <property type="term" value="C:nuclear envelope"/>
    <property type="evidence" value="ECO:0007669"/>
    <property type="project" value="TreeGrafter"/>
</dbReference>
<comment type="catalytic activity">
    <reaction evidence="17">
        <text>(5S)-hydroperoxy-(6E,8Z,11Z,14Z)-eicosatetraenoate + 2 glutathione = (5S)-hydroxy-(6E,8Z,11Z,14Z)-eicosatetraenoate + glutathione disulfide + H2O</text>
        <dbReference type="Rhea" id="RHEA:48620"/>
        <dbReference type="ChEBI" id="CHEBI:15377"/>
        <dbReference type="ChEBI" id="CHEBI:57450"/>
        <dbReference type="ChEBI" id="CHEBI:57925"/>
        <dbReference type="ChEBI" id="CHEBI:58297"/>
        <dbReference type="ChEBI" id="CHEBI:90632"/>
    </reaction>
    <physiologicalReaction direction="left-to-right" evidence="17">
        <dbReference type="Rhea" id="RHEA:48621"/>
    </physiologicalReaction>
</comment>
<dbReference type="GO" id="GO:0004364">
    <property type="term" value="F:glutathione transferase activity"/>
    <property type="evidence" value="ECO:0007669"/>
    <property type="project" value="TreeGrafter"/>
</dbReference>
<evidence type="ECO:0000256" key="18">
    <source>
        <dbReference type="ARBA" id="ARBA00049298"/>
    </source>
</evidence>
<keyword evidence="4 23" id="KW-0812">Transmembrane</keyword>
<keyword evidence="12" id="KW-0456">Lyase</keyword>
<evidence type="ECO:0000256" key="21">
    <source>
        <dbReference type="ARBA" id="ARBA00075145"/>
    </source>
</evidence>
<keyword evidence="10 23" id="KW-0472">Membrane</keyword>
<evidence type="ECO:0000256" key="14">
    <source>
        <dbReference type="ARBA" id="ARBA00037884"/>
    </source>
</evidence>
<comment type="subcellular location">
    <subcellularLocation>
        <location evidence="1">Mitochondrion outer membrane</location>
        <topology evidence="1">Multi-pass membrane protein</topology>
    </subcellularLocation>
</comment>
<evidence type="ECO:0000256" key="5">
    <source>
        <dbReference type="ARBA" id="ARBA00022787"/>
    </source>
</evidence>
<dbReference type="GO" id="GO:0004464">
    <property type="term" value="F:leukotriene-C4 synthase activity"/>
    <property type="evidence" value="ECO:0007669"/>
    <property type="project" value="UniProtKB-EC"/>
</dbReference>
<dbReference type="PANTHER" id="PTHR10250">
    <property type="entry name" value="MICROSOMAL GLUTATHIONE S-TRANSFERASE"/>
    <property type="match status" value="1"/>
</dbReference>
<dbReference type="STRING" id="400727.A0A2T7PDT4"/>
<dbReference type="AlphaFoldDB" id="A0A2T7PDT4"/>
<evidence type="ECO:0000313" key="25">
    <source>
        <dbReference type="Proteomes" id="UP000245119"/>
    </source>
</evidence>
<dbReference type="PANTHER" id="PTHR10250:SF26">
    <property type="entry name" value="GLUTATHIONE S-TRANSFERASE 3, MITOCHONDRIAL"/>
    <property type="match status" value="1"/>
</dbReference>
<protein>
    <recommendedName>
        <fullName evidence="20">Glutathione S-transferase 3, mitochondrial</fullName>
        <ecNumber evidence="16">4.4.1.20</ecNumber>
    </recommendedName>
    <alternativeName>
        <fullName evidence="21">Glutathione peroxidase MGST3</fullName>
    </alternativeName>
    <alternativeName>
        <fullName evidence="22">LTC4 synthase MGST3</fullName>
    </alternativeName>
</protein>
<evidence type="ECO:0000256" key="4">
    <source>
        <dbReference type="ARBA" id="ARBA00022692"/>
    </source>
</evidence>
<keyword evidence="11" id="KW-0564">Palmitate</keyword>
<evidence type="ECO:0000256" key="12">
    <source>
        <dbReference type="ARBA" id="ARBA00023239"/>
    </source>
</evidence>
<comment type="similarity">
    <text evidence="2">Belongs to the MAPEG family.</text>
</comment>
<dbReference type="GO" id="GO:0006629">
    <property type="term" value="P:lipid metabolic process"/>
    <property type="evidence" value="ECO:0007669"/>
    <property type="project" value="UniProtKB-KW"/>
</dbReference>
<evidence type="ECO:0000256" key="1">
    <source>
        <dbReference type="ARBA" id="ARBA00004374"/>
    </source>
</evidence>
<dbReference type="FunFam" id="1.20.120.550:FF:000004">
    <property type="entry name" value="Microsomal glutathione S-transferase 3"/>
    <property type="match status" value="1"/>
</dbReference>
<dbReference type="GO" id="GO:0005783">
    <property type="term" value="C:endoplasmic reticulum"/>
    <property type="evidence" value="ECO:0007669"/>
    <property type="project" value="TreeGrafter"/>
</dbReference>
<dbReference type="Proteomes" id="UP000245119">
    <property type="component" value="Linkage Group LG4"/>
</dbReference>
<evidence type="ECO:0000256" key="20">
    <source>
        <dbReference type="ARBA" id="ARBA00069748"/>
    </source>
</evidence>
<dbReference type="OrthoDB" id="410651at2759"/>
<dbReference type="Gene3D" id="1.20.120.550">
    <property type="entry name" value="Membrane associated eicosanoid/glutathione metabolism-like domain"/>
    <property type="match status" value="1"/>
</dbReference>
<dbReference type="SUPFAM" id="SSF161084">
    <property type="entry name" value="MAPEG domain-like"/>
    <property type="match status" value="1"/>
</dbReference>
<gene>
    <name evidence="24" type="ORF">C0Q70_06999</name>
</gene>
<evidence type="ECO:0000256" key="2">
    <source>
        <dbReference type="ARBA" id="ARBA00010459"/>
    </source>
</evidence>
<evidence type="ECO:0000256" key="22">
    <source>
        <dbReference type="ARBA" id="ARBA00076908"/>
    </source>
</evidence>
<comment type="pathway">
    <text evidence="14">Lipid metabolism; leukotriene C4 biosynthesis.</text>
</comment>
<evidence type="ECO:0000256" key="19">
    <source>
        <dbReference type="ARBA" id="ARBA00051411"/>
    </source>
</evidence>
<dbReference type="EMBL" id="PZQS01000004">
    <property type="protein sequence ID" value="PVD31584.1"/>
    <property type="molecule type" value="Genomic_DNA"/>
</dbReference>